<dbReference type="PANTHER" id="PTHR12187">
    <property type="entry name" value="AGAP000124-PA"/>
    <property type="match status" value="1"/>
</dbReference>
<evidence type="ECO:0000256" key="18">
    <source>
        <dbReference type="ARBA" id="ARBA00034105"/>
    </source>
</evidence>
<dbReference type="UniPathway" id="UPA00944"/>
<keyword evidence="10" id="KW-0963">Cytoplasm</keyword>
<evidence type="ECO:0000256" key="24">
    <source>
        <dbReference type="ARBA" id="ARBA00082036"/>
    </source>
</evidence>
<dbReference type="InterPro" id="IPR039034">
    <property type="entry name" value="INPP4"/>
</dbReference>
<evidence type="ECO:0000256" key="14">
    <source>
        <dbReference type="ARBA" id="ARBA00023018"/>
    </source>
</evidence>
<evidence type="ECO:0000256" key="17">
    <source>
        <dbReference type="ARBA" id="ARBA00023242"/>
    </source>
</evidence>
<dbReference type="EC" id="3.1.3.66" evidence="8"/>
<evidence type="ECO:0000256" key="19">
    <source>
        <dbReference type="ARBA" id="ARBA00051770"/>
    </source>
</evidence>
<comment type="catalytic activity">
    <reaction evidence="19">
        <text>1D-myo-inositol 3,4-bisphosphate + H2O = 1D-myo-inositol 3-phosphate + phosphate</text>
        <dbReference type="Rhea" id="RHEA:43388"/>
        <dbReference type="ChEBI" id="CHEBI:15377"/>
        <dbReference type="ChEBI" id="CHEBI:43474"/>
        <dbReference type="ChEBI" id="CHEBI:58401"/>
        <dbReference type="ChEBI" id="CHEBI:83241"/>
    </reaction>
    <physiologicalReaction direction="left-to-right" evidence="19">
        <dbReference type="Rhea" id="RHEA:43389"/>
    </physiologicalReaction>
</comment>
<evidence type="ECO:0000256" key="5">
    <source>
        <dbReference type="ARBA" id="ARBA00004565"/>
    </source>
</evidence>
<keyword evidence="17" id="KW-0539">Nucleus</keyword>
<keyword evidence="14" id="KW-0770">Synapse</keyword>
<dbReference type="GO" id="GO:0055038">
    <property type="term" value="C:recycling endosome membrane"/>
    <property type="evidence" value="ECO:0007669"/>
    <property type="project" value="UniProtKB-SubCell"/>
</dbReference>
<gene>
    <name evidence="27" type="ORF">EI555_011405</name>
</gene>
<evidence type="ECO:0000256" key="8">
    <source>
        <dbReference type="ARBA" id="ARBA00013037"/>
    </source>
</evidence>
<accession>A0A4U1EYL2</accession>
<evidence type="ECO:0000256" key="23">
    <source>
        <dbReference type="ARBA" id="ARBA00080875"/>
    </source>
</evidence>
<comment type="catalytic activity">
    <reaction evidence="20">
        <text>1D-myo-inositol 1,3,4-trisphosphate + H2O = 1D-myo-inositol 1,3-bisphosphate + phosphate</text>
        <dbReference type="Rhea" id="RHEA:43392"/>
        <dbReference type="ChEBI" id="CHEBI:15377"/>
        <dbReference type="ChEBI" id="CHEBI:43474"/>
        <dbReference type="ChEBI" id="CHEBI:58414"/>
        <dbReference type="ChEBI" id="CHEBI:83242"/>
    </reaction>
    <physiologicalReaction direction="left-to-right" evidence="20">
        <dbReference type="Rhea" id="RHEA:43393"/>
    </physiologicalReaction>
</comment>
<dbReference type="InterPro" id="IPR035892">
    <property type="entry name" value="C2_domain_sf"/>
</dbReference>
<evidence type="ECO:0000256" key="16">
    <source>
        <dbReference type="ARBA" id="ARBA00023136"/>
    </source>
</evidence>
<keyword evidence="9" id="KW-1003">Cell membrane</keyword>
<dbReference type="GO" id="GO:0005634">
    <property type="term" value="C:nucleus"/>
    <property type="evidence" value="ECO:0007669"/>
    <property type="project" value="UniProtKB-SubCell"/>
</dbReference>
<comment type="subcellular location">
    <subcellularLocation>
        <location evidence="3">Cell membrane</location>
    </subcellularLocation>
    <subcellularLocation>
        <location evidence="4">Cytoplasm</location>
    </subcellularLocation>
    <subcellularLocation>
        <location evidence="2">Early endosome membrane</location>
    </subcellularLocation>
    <subcellularLocation>
        <location evidence="1">Nucleus</location>
    </subcellularLocation>
    <subcellularLocation>
        <location evidence="18">Postsynaptic density</location>
    </subcellularLocation>
    <subcellularLocation>
        <location evidence="5">Recycling endosome membrane</location>
    </subcellularLocation>
</comment>
<protein>
    <recommendedName>
        <fullName evidence="22">Inositol polyphosphate-4-phosphatase type I A</fullName>
        <ecNumber evidence="8">3.1.3.66</ecNumber>
    </recommendedName>
    <alternativeName>
        <fullName evidence="24">Inositol polyphosphate 4-phosphatase type I</fullName>
    </alternativeName>
    <alternativeName>
        <fullName evidence="23">Type I inositol 3,4-bisphosphate 4-phosphatase</fullName>
    </alternativeName>
</protein>
<dbReference type="PROSITE" id="PS50004">
    <property type="entry name" value="C2"/>
    <property type="match status" value="1"/>
</dbReference>
<comment type="pathway">
    <text evidence="6">Signal transduction; phosphatidylinositol signaling pathway.</text>
</comment>
<evidence type="ECO:0000256" key="13">
    <source>
        <dbReference type="ARBA" id="ARBA00022801"/>
    </source>
</evidence>
<evidence type="ECO:0000256" key="21">
    <source>
        <dbReference type="ARBA" id="ARBA00065112"/>
    </source>
</evidence>
<evidence type="ECO:0000256" key="6">
    <source>
        <dbReference type="ARBA" id="ARBA00004847"/>
    </source>
</evidence>
<comment type="subunit">
    <text evidence="21">Interacts with INPP5F.</text>
</comment>
<keyword evidence="11" id="KW-0597">Phosphoprotein</keyword>
<evidence type="ECO:0000256" key="25">
    <source>
        <dbReference type="SAM" id="MobiDB-lite"/>
    </source>
</evidence>
<dbReference type="GO" id="GO:0031901">
    <property type="term" value="C:early endosome membrane"/>
    <property type="evidence" value="ECO:0007669"/>
    <property type="project" value="UniProtKB-SubCell"/>
</dbReference>
<evidence type="ECO:0000256" key="7">
    <source>
        <dbReference type="ARBA" id="ARBA00006306"/>
    </source>
</evidence>
<dbReference type="InterPro" id="IPR000008">
    <property type="entry name" value="C2_dom"/>
</dbReference>
<proteinExistence type="inferred from homology"/>
<evidence type="ECO:0000313" key="28">
    <source>
        <dbReference type="Proteomes" id="UP000308365"/>
    </source>
</evidence>
<sequence>MRGEGAGPGRGRRGLLSGGGSGSSSGSSSSLGGGFGAAALAADLLNDQPGGRSHLSAGVSLPEGCGSGVHSDAPEQGRLTAVIPEMPGRPVSSLVSVVLTVKAGHGLRTEEPERALVKIVAGDGEGNIVQNRKHIVTNDIMTAREHSPRHGTRARAMQRASTIDVAADMLGLSLAGSIQDPDEPILEFSLACSELHTPSLDRKPNSFVAVSVTTPPQAFWTKHAQTEIIEGTNDPIFLSSIAFFQDSLINQMTQIKLSVYDVKDRSQGTVKYHVVMYLLGSGTFVVKDLLQDRRHRLYLTLRSAESDRVGNITVMGWQMEEKSDQRPPVTRSLDTVNGRMVLPVDESLTEALGIRSKYASLRKDTLLKSVFGGAICRMYRFPTTEGNHLRILEQMAESMLSLHVPRQFVKLLLEEDAARVCELEELGELSPCWESLRRQIVTQYQTIILTYQENLTDLHQYKDQNYDIVTIGAPAAHCQGFKSGGLRKKLHKFEETKKQGGEVLLSPPIRENPLEAVLILFSTSSSCQSIIYIPQDIVRAKEIIAQINTLKTQVSYYAERLSRAAKDRSATGLERTLAILADKVGKATLLQRPGVRVSLQTRQLVTVCDCKLLATSIHGLNAARPDYIASKASPTSTEEEQVMLRNDQDTLMARWSGRNSRSSLQVDWHEEEWEKVWLNVDKSLECIIQRADKLLQRERLQGEGCDHSLPGTGSCAGRKGNQGSQAYWIRPEDPLCDAPPSPGPPTACRPHPTTHCSPPPEESSPEVSVHERIRLPEVGGLAKRGEWSEALYPLLTTLTDCVAMMSDKAKKAMVFLLMQDSAPTIATFLSLQYRRDVVFCQTLTALICGFVIKLRNCLHDDGFLRQLYTIGLLAQFESLLSTYGEELAMLEDMSLGIMDLRNVTFKVTQATSNASTDMLPVITGNRDGFNVRIPLPGPLFDALPREIQSGMLLRVQPVLFNVGINEQQTLAERFGDTSLQEVINVESLVRLNSYFEQFKEVLPEDCLPRSRSQTCLPELLRFLGQNVHARKNKNVDILWQAAEICRRLNGVRFTSCKSAKDRTAMSVTLEQCLILQHEHGMAPQVFTQALECMRSEGCRRENTMKNVGSRKYAFNSLQLKAFPKHYRPPEGTYGKVET</sequence>
<dbReference type="GO" id="GO:0005886">
    <property type="term" value="C:plasma membrane"/>
    <property type="evidence" value="ECO:0007669"/>
    <property type="project" value="UniProtKB-SubCell"/>
</dbReference>
<feature type="domain" description="C2" evidence="26">
    <location>
        <begin position="166"/>
        <end position="299"/>
    </location>
</feature>
<feature type="region of interest" description="Disordered" evidence="25">
    <location>
        <begin position="742"/>
        <end position="769"/>
    </location>
</feature>
<dbReference type="Proteomes" id="UP000308365">
    <property type="component" value="Unassembled WGS sequence"/>
</dbReference>
<evidence type="ECO:0000256" key="10">
    <source>
        <dbReference type="ARBA" id="ARBA00022490"/>
    </source>
</evidence>
<evidence type="ECO:0000256" key="20">
    <source>
        <dbReference type="ARBA" id="ARBA00051892"/>
    </source>
</evidence>
<keyword evidence="12" id="KW-0967">Endosome</keyword>
<keyword evidence="16" id="KW-0472">Membrane</keyword>
<dbReference type="GO" id="GO:0014069">
    <property type="term" value="C:postsynaptic density"/>
    <property type="evidence" value="ECO:0007669"/>
    <property type="project" value="UniProtKB-SubCell"/>
</dbReference>
<evidence type="ECO:0000256" key="2">
    <source>
        <dbReference type="ARBA" id="ARBA00004146"/>
    </source>
</evidence>
<dbReference type="PANTHER" id="PTHR12187:SF4">
    <property type="entry name" value="INOSITOL POLYPHOSPHATE-4-PHOSPHATASE TYPE I A"/>
    <property type="match status" value="1"/>
</dbReference>
<dbReference type="GO" id="GO:0016316">
    <property type="term" value="F:phosphatidylinositol-3,4-bisphosphate 4-phosphatase activity"/>
    <property type="evidence" value="ECO:0007669"/>
    <property type="project" value="UniProtKB-EC"/>
</dbReference>
<evidence type="ECO:0000256" key="22">
    <source>
        <dbReference type="ARBA" id="ARBA00074640"/>
    </source>
</evidence>
<evidence type="ECO:0000256" key="12">
    <source>
        <dbReference type="ARBA" id="ARBA00022753"/>
    </source>
</evidence>
<evidence type="ECO:0000256" key="9">
    <source>
        <dbReference type="ARBA" id="ARBA00022475"/>
    </source>
</evidence>
<evidence type="ECO:0000256" key="1">
    <source>
        <dbReference type="ARBA" id="ARBA00004123"/>
    </source>
</evidence>
<comment type="caution">
    <text evidence="27">The sequence shown here is derived from an EMBL/GenBank/DDBJ whole genome shotgun (WGS) entry which is preliminary data.</text>
</comment>
<evidence type="ECO:0000256" key="11">
    <source>
        <dbReference type="ARBA" id="ARBA00022553"/>
    </source>
</evidence>
<evidence type="ECO:0000259" key="26">
    <source>
        <dbReference type="PROSITE" id="PS50004"/>
    </source>
</evidence>
<evidence type="ECO:0000256" key="4">
    <source>
        <dbReference type="ARBA" id="ARBA00004496"/>
    </source>
</evidence>
<dbReference type="SUPFAM" id="SSF49562">
    <property type="entry name" value="C2 domain (Calcium/lipid-binding domain, CaLB)"/>
    <property type="match status" value="1"/>
</dbReference>
<name>A0A4U1EYL2_MONMO</name>
<dbReference type="EMBL" id="RWIC01000596">
    <property type="protein sequence ID" value="TKC41892.1"/>
    <property type="molecule type" value="Genomic_DNA"/>
</dbReference>
<evidence type="ECO:0000256" key="3">
    <source>
        <dbReference type="ARBA" id="ARBA00004236"/>
    </source>
</evidence>
<evidence type="ECO:0000313" key="27">
    <source>
        <dbReference type="EMBL" id="TKC41892.1"/>
    </source>
</evidence>
<evidence type="ECO:0000256" key="15">
    <source>
        <dbReference type="ARBA" id="ARBA00023098"/>
    </source>
</evidence>
<reference evidence="28" key="1">
    <citation type="journal article" date="2019" name="IScience">
        <title>Narwhal Genome Reveals Long-Term Low Genetic Diversity despite Current Large Abundance Size.</title>
        <authorList>
            <person name="Westbury M.V."/>
            <person name="Petersen B."/>
            <person name="Garde E."/>
            <person name="Heide-Jorgensen M.P."/>
            <person name="Lorenzen E.D."/>
        </authorList>
    </citation>
    <scope>NUCLEOTIDE SEQUENCE [LARGE SCALE GENOMIC DNA]</scope>
</reference>
<dbReference type="AlphaFoldDB" id="A0A4U1EYL2"/>
<comment type="similarity">
    <text evidence="7">Belongs to the inositol 3,4-bisphosphate 4-phosphatase family.</text>
</comment>
<organism evidence="27 28">
    <name type="scientific">Monodon monoceros</name>
    <name type="common">Narwhal</name>
    <name type="synonym">Ceratodon monodon</name>
    <dbReference type="NCBI Taxonomy" id="40151"/>
    <lineage>
        <taxon>Eukaryota</taxon>
        <taxon>Metazoa</taxon>
        <taxon>Chordata</taxon>
        <taxon>Craniata</taxon>
        <taxon>Vertebrata</taxon>
        <taxon>Euteleostomi</taxon>
        <taxon>Mammalia</taxon>
        <taxon>Eutheria</taxon>
        <taxon>Laurasiatheria</taxon>
        <taxon>Artiodactyla</taxon>
        <taxon>Whippomorpha</taxon>
        <taxon>Cetacea</taxon>
        <taxon>Odontoceti</taxon>
        <taxon>Monodontidae</taxon>
        <taxon>Monodon</taxon>
    </lineage>
</organism>
<keyword evidence="13" id="KW-0378">Hydrolase</keyword>
<keyword evidence="15" id="KW-0443">Lipid metabolism</keyword>
<dbReference type="FunFam" id="2.60.40.150:FF:000038">
    <property type="entry name" value="Type I inositol 3,4-bisphosphate 4-phosphatase"/>
    <property type="match status" value="1"/>
</dbReference>
<feature type="region of interest" description="Disordered" evidence="25">
    <location>
        <begin position="1"/>
        <end position="32"/>
    </location>
</feature>
<dbReference type="GO" id="GO:0044281">
    <property type="term" value="P:small molecule metabolic process"/>
    <property type="evidence" value="ECO:0007669"/>
    <property type="project" value="UniProtKB-ARBA"/>
</dbReference>